<comment type="subcellular location">
    <subcellularLocation>
        <location evidence="1">Cell membrane</location>
        <topology evidence="1">Multi-pass membrane protein</topology>
    </subcellularLocation>
</comment>
<dbReference type="SUPFAM" id="SSF82861">
    <property type="entry name" value="Mechanosensitive channel protein MscS (YggB), transmembrane region"/>
    <property type="match status" value="1"/>
</dbReference>
<dbReference type="InterPro" id="IPR045276">
    <property type="entry name" value="YbiO_bact"/>
</dbReference>
<dbReference type="InterPro" id="IPR049278">
    <property type="entry name" value="MS_channel_C"/>
</dbReference>
<feature type="transmembrane region" description="Helical" evidence="7">
    <location>
        <begin position="44"/>
        <end position="62"/>
    </location>
</feature>
<dbReference type="Proteomes" id="UP001527181">
    <property type="component" value="Unassembled WGS sequence"/>
</dbReference>
<sequence length="311" mass="34614">MLWAAAANNPENVTDNIEETLSVFEKWQQGIWNWLTDMATWEMLFVKCIKIVLIILVTRIVIRIVHRMINHAIVKQEKSRINGNPRRLVTVGKLLKNMTSLAMNFIMILVVLSEFNVNLAPLLAGAGVVGLAIGFGAQSLVKDVMTGFFIILEDHFAVGDVIKVGSFQGTVEMIGLRSTRIHSWTGEVHVIPNGSITEVTNYSLNNSIAVVDVSIAYEENVDKAIQVMNQTLEGLPERNENVVKTPQVLGVQTLGPSEVTIRVIAECRPFTQSGVVREINAEMKRALEQEGIEIPYPRLVTYQRTEQGGSY</sequence>
<evidence type="ECO:0000259" key="9">
    <source>
        <dbReference type="Pfam" id="PF21082"/>
    </source>
</evidence>
<evidence type="ECO:0000256" key="4">
    <source>
        <dbReference type="ARBA" id="ARBA00022692"/>
    </source>
</evidence>
<dbReference type="PANTHER" id="PTHR30460">
    <property type="entry name" value="MODERATE CONDUCTANCE MECHANOSENSITIVE CHANNEL YBIO"/>
    <property type="match status" value="1"/>
</dbReference>
<reference evidence="11 12" key="1">
    <citation type="submission" date="2022-05" db="EMBL/GenBank/DDBJ databases">
        <title>Genome Sequencing of Bee-Associated Microbes.</title>
        <authorList>
            <person name="Dunlap C."/>
        </authorList>
    </citation>
    <scope>NUCLEOTIDE SEQUENCE [LARGE SCALE GENOMIC DNA]</scope>
    <source>
        <strain evidence="11 12">NRRL B-04010</strain>
    </source>
</reference>
<dbReference type="PANTHER" id="PTHR30460:SF0">
    <property type="entry name" value="MODERATE CONDUCTANCE MECHANOSENSITIVE CHANNEL YBIO"/>
    <property type="match status" value="1"/>
</dbReference>
<evidence type="ECO:0000259" key="8">
    <source>
        <dbReference type="Pfam" id="PF00924"/>
    </source>
</evidence>
<dbReference type="SUPFAM" id="SSF82689">
    <property type="entry name" value="Mechanosensitive channel protein MscS (YggB), C-terminal domain"/>
    <property type="match status" value="1"/>
</dbReference>
<dbReference type="InterPro" id="IPR011014">
    <property type="entry name" value="MscS_channel_TM-2"/>
</dbReference>
<dbReference type="InterPro" id="IPR010920">
    <property type="entry name" value="LSM_dom_sf"/>
</dbReference>
<dbReference type="InterPro" id="IPR023408">
    <property type="entry name" value="MscS_beta-dom_sf"/>
</dbReference>
<evidence type="ECO:0000256" key="6">
    <source>
        <dbReference type="ARBA" id="ARBA00023136"/>
    </source>
</evidence>
<dbReference type="Gene3D" id="1.10.287.1260">
    <property type="match status" value="1"/>
</dbReference>
<evidence type="ECO:0000256" key="3">
    <source>
        <dbReference type="ARBA" id="ARBA00022475"/>
    </source>
</evidence>
<dbReference type="GeneID" id="94488817"/>
<evidence type="ECO:0000313" key="12">
    <source>
        <dbReference type="Proteomes" id="UP001527181"/>
    </source>
</evidence>
<dbReference type="RefSeq" id="WP_005545437.1">
    <property type="nucleotide sequence ID" value="NZ_JAMDLX010000015.1"/>
</dbReference>
<dbReference type="InterPro" id="IPR011066">
    <property type="entry name" value="MscS_channel_C_sf"/>
</dbReference>
<evidence type="ECO:0000256" key="5">
    <source>
        <dbReference type="ARBA" id="ARBA00022989"/>
    </source>
</evidence>
<dbReference type="Pfam" id="PF21082">
    <property type="entry name" value="MS_channel_3rd"/>
    <property type="match status" value="1"/>
</dbReference>
<dbReference type="Gene3D" id="3.30.70.100">
    <property type="match status" value="1"/>
</dbReference>
<keyword evidence="4 7" id="KW-0812">Transmembrane</keyword>
<keyword evidence="3" id="KW-1003">Cell membrane</keyword>
<evidence type="ECO:0000313" key="11">
    <source>
        <dbReference type="EMBL" id="MCY9759313.1"/>
    </source>
</evidence>
<comment type="similarity">
    <text evidence="2">Belongs to the MscS (TC 1.A.23) family.</text>
</comment>
<keyword evidence="6 7" id="KW-0472">Membrane</keyword>
<dbReference type="Pfam" id="PF00924">
    <property type="entry name" value="MS_channel_2nd"/>
    <property type="match status" value="1"/>
</dbReference>
<evidence type="ECO:0000259" key="10">
    <source>
        <dbReference type="Pfam" id="PF21088"/>
    </source>
</evidence>
<organism evidence="11 12">
    <name type="scientific">Paenibacillus alvei</name>
    <name type="common">Bacillus alvei</name>
    <dbReference type="NCBI Taxonomy" id="44250"/>
    <lineage>
        <taxon>Bacteria</taxon>
        <taxon>Bacillati</taxon>
        <taxon>Bacillota</taxon>
        <taxon>Bacilli</taxon>
        <taxon>Bacillales</taxon>
        <taxon>Paenibacillaceae</taxon>
        <taxon>Paenibacillus</taxon>
    </lineage>
</organism>
<feature type="transmembrane region" description="Helical" evidence="7">
    <location>
        <begin position="119"/>
        <end position="141"/>
    </location>
</feature>
<evidence type="ECO:0000256" key="1">
    <source>
        <dbReference type="ARBA" id="ARBA00004651"/>
    </source>
</evidence>
<keyword evidence="5 7" id="KW-1133">Transmembrane helix</keyword>
<feature type="domain" description="Mechanosensitive ion channel transmembrane helices 2/3" evidence="10">
    <location>
        <begin position="105"/>
        <end position="138"/>
    </location>
</feature>
<evidence type="ECO:0000256" key="2">
    <source>
        <dbReference type="ARBA" id="ARBA00008017"/>
    </source>
</evidence>
<dbReference type="Gene3D" id="2.30.30.60">
    <property type="match status" value="1"/>
</dbReference>
<feature type="domain" description="Mechanosensitive ion channel MscS C-terminal" evidence="9">
    <location>
        <begin position="210"/>
        <end position="294"/>
    </location>
</feature>
<gene>
    <name evidence="11" type="ORF">M5X12_01885</name>
</gene>
<name>A0ABT4GRV4_PAEAL</name>
<dbReference type="InterPro" id="IPR049142">
    <property type="entry name" value="MS_channel_1st"/>
</dbReference>
<evidence type="ECO:0000256" key="7">
    <source>
        <dbReference type="SAM" id="Phobius"/>
    </source>
</evidence>
<dbReference type="SUPFAM" id="SSF50182">
    <property type="entry name" value="Sm-like ribonucleoproteins"/>
    <property type="match status" value="1"/>
</dbReference>
<keyword evidence="12" id="KW-1185">Reference proteome</keyword>
<comment type="caution">
    <text evidence="11">The sequence shown here is derived from an EMBL/GenBank/DDBJ whole genome shotgun (WGS) entry which is preliminary data.</text>
</comment>
<feature type="domain" description="Mechanosensitive ion channel MscS" evidence="8">
    <location>
        <begin position="140"/>
        <end position="203"/>
    </location>
</feature>
<dbReference type="EMBL" id="JAMDNP010000003">
    <property type="protein sequence ID" value="MCY9759313.1"/>
    <property type="molecule type" value="Genomic_DNA"/>
</dbReference>
<dbReference type="Pfam" id="PF21088">
    <property type="entry name" value="MS_channel_1st"/>
    <property type="match status" value="1"/>
</dbReference>
<protein>
    <submittedName>
        <fullName evidence="11">Mechanosensitive ion channel family protein</fullName>
    </submittedName>
</protein>
<accession>A0ABT4GRV4</accession>
<dbReference type="InterPro" id="IPR006685">
    <property type="entry name" value="MscS_channel_2nd"/>
</dbReference>
<proteinExistence type="inferred from homology"/>